<gene>
    <name evidence="4" type="ORF">LX83_000607</name>
</gene>
<evidence type="ECO:0000313" key="4">
    <source>
        <dbReference type="EMBL" id="MCP2163767.1"/>
    </source>
</evidence>
<keyword evidence="5" id="KW-1185">Reference proteome</keyword>
<dbReference type="Gene3D" id="3.90.400.10">
    <property type="entry name" value="Oligo-1,6-glucosidase, Domain 2"/>
    <property type="match status" value="1"/>
</dbReference>
<comment type="similarity">
    <text evidence="1">Belongs to the glycosyl hydrolase 13 family.</text>
</comment>
<dbReference type="AlphaFoldDB" id="A0AAE3GAL1"/>
<dbReference type="SUPFAM" id="SSF51445">
    <property type="entry name" value="(Trans)glycosidases"/>
    <property type="match status" value="1"/>
</dbReference>
<evidence type="ECO:0000256" key="1">
    <source>
        <dbReference type="ARBA" id="ARBA00008061"/>
    </source>
</evidence>
<feature type="domain" description="Glycosyl hydrolase family 13 catalytic" evidence="3">
    <location>
        <begin position="18"/>
        <end position="401"/>
    </location>
</feature>
<dbReference type="SMART" id="SM00642">
    <property type="entry name" value="Aamy"/>
    <property type="match status" value="1"/>
</dbReference>
<dbReference type="InterPro" id="IPR017853">
    <property type="entry name" value="GH"/>
</dbReference>
<dbReference type="GO" id="GO:0009313">
    <property type="term" value="P:oligosaccharide catabolic process"/>
    <property type="evidence" value="ECO:0007669"/>
    <property type="project" value="TreeGrafter"/>
</dbReference>
<dbReference type="FunFam" id="3.90.400.10:FF:000001">
    <property type="entry name" value="Maltase A3, isoform A"/>
    <property type="match status" value="1"/>
</dbReference>
<evidence type="ECO:0000259" key="3">
    <source>
        <dbReference type="SMART" id="SM00642"/>
    </source>
</evidence>
<dbReference type="GO" id="GO:0004556">
    <property type="term" value="F:alpha-amylase activity"/>
    <property type="evidence" value="ECO:0007669"/>
    <property type="project" value="TreeGrafter"/>
</dbReference>
<sequence length="543" mass="60383">MTDPNNTVPWFRDAVIYQIYVRSFADGDGDGVGDLAGIRQRLPYLAELGVDAVWLTPFYPSPMADGGYDVADYRDVDPTLGSLAEFDALLGEAHDLDLRVIVDLVPNHTSSAHPWFAEALAAGPGSSPARDRYLFRPGRGEHGELPPNDWESVFGGPAWTRVEDGEWYLHLFAPEQPDLNWRNPEVRAEFVEVLRFWLDRGVDGFRVDVAHGMIKHPDLPDIGRTQQIQLLGRDELPYFDQDEVHEIYREWRAVLDAYPGQRMAVAEAWAHTPERLARYVRSDELHQAFNFEFLDADWSAIGFRKVIDSSLAATALVRATTTWVLANHDVRRPVTRYGGGEVGLRRARAAGLLMLALPGSAYVYQGEELGLPEVTDLPEEALQDPMWERSGHTERGRDGCRVPLPWSDGTPPFGFGPPDSTASWLPVPTDWGALSVASQQQQQESTLRLYRAALAIRRQHPALGDGTLTWQDSAGDVLVFAREPGFTCAVNLGAEPVRLPFSGRLLCSSDRVTVLEEEGAGTDGTASWCLVLPPDTTVWWTTD</sequence>
<proteinExistence type="inferred from homology"/>
<comment type="caution">
    <text evidence="4">The sequence shown here is derived from an EMBL/GenBank/DDBJ whole genome shotgun (WGS) entry which is preliminary data.</text>
</comment>
<reference evidence="4" key="1">
    <citation type="submission" date="2022-06" db="EMBL/GenBank/DDBJ databases">
        <title>Genomic Encyclopedia of Archaeal and Bacterial Type Strains, Phase II (KMG-II): from individual species to whole genera.</title>
        <authorList>
            <person name="Goeker M."/>
        </authorList>
    </citation>
    <scope>NUCLEOTIDE SEQUENCE</scope>
    <source>
        <strain evidence="4">DSM 43935</strain>
    </source>
</reference>
<dbReference type="Gene3D" id="3.20.20.80">
    <property type="entry name" value="Glycosidases"/>
    <property type="match status" value="2"/>
</dbReference>
<dbReference type="CDD" id="cd11332">
    <property type="entry name" value="AmyAc_OligoGlu_TS"/>
    <property type="match status" value="1"/>
</dbReference>
<name>A0AAE3GAL1_9PSEU</name>
<organism evidence="4 5">
    <name type="scientific">Goodfellowiella coeruleoviolacea</name>
    <dbReference type="NCBI Taxonomy" id="334858"/>
    <lineage>
        <taxon>Bacteria</taxon>
        <taxon>Bacillati</taxon>
        <taxon>Actinomycetota</taxon>
        <taxon>Actinomycetes</taxon>
        <taxon>Pseudonocardiales</taxon>
        <taxon>Pseudonocardiaceae</taxon>
        <taxon>Goodfellowiella</taxon>
    </lineage>
</organism>
<dbReference type="Proteomes" id="UP001206128">
    <property type="component" value="Unassembled WGS sequence"/>
</dbReference>
<dbReference type="Pfam" id="PF00128">
    <property type="entry name" value="Alpha-amylase"/>
    <property type="match status" value="1"/>
</dbReference>
<evidence type="ECO:0000256" key="2">
    <source>
        <dbReference type="ARBA" id="ARBA00023180"/>
    </source>
</evidence>
<dbReference type="PANTHER" id="PTHR10357:SF179">
    <property type="entry name" value="NEUTRAL AND BASIC AMINO ACID TRANSPORT PROTEIN RBAT"/>
    <property type="match status" value="1"/>
</dbReference>
<protein>
    <submittedName>
        <fullName evidence="4">Alpha-glucosidase</fullName>
    </submittedName>
</protein>
<dbReference type="EMBL" id="JAMTCK010000001">
    <property type="protein sequence ID" value="MCP2163767.1"/>
    <property type="molecule type" value="Genomic_DNA"/>
</dbReference>
<keyword evidence="2" id="KW-0325">Glycoprotein</keyword>
<dbReference type="InterPro" id="IPR006047">
    <property type="entry name" value="GH13_cat_dom"/>
</dbReference>
<dbReference type="RefSeq" id="WP_253766692.1">
    <property type="nucleotide sequence ID" value="NZ_JAMTCK010000001.1"/>
</dbReference>
<evidence type="ECO:0000313" key="5">
    <source>
        <dbReference type="Proteomes" id="UP001206128"/>
    </source>
</evidence>
<accession>A0AAE3GAL1</accession>
<dbReference type="InterPro" id="IPR045857">
    <property type="entry name" value="O16G_dom_2"/>
</dbReference>
<dbReference type="PANTHER" id="PTHR10357">
    <property type="entry name" value="ALPHA-AMYLASE FAMILY MEMBER"/>
    <property type="match status" value="1"/>
</dbReference>